<dbReference type="Gene3D" id="3.60.140.10">
    <property type="entry name" value="CNF1/YfiH-like putative cysteine hydrolases"/>
    <property type="match status" value="1"/>
</dbReference>
<evidence type="ECO:0000256" key="6">
    <source>
        <dbReference type="ARBA" id="ARBA00022723"/>
    </source>
</evidence>
<keyword evidence="14" id="KW-1185">Reference proteome</keyword>
<dbReference type="GO" id="GO:0016787">
    <property type="term" value="F:hydrolase activity"/>
    <property type="evidence" value="ECO:0007669"/>
    <property type="project" value="UniProtKB-KW"/>
</dbReference>
<gene>
    <name evidence="13" type="ORF">EV146_105359</name>
</gene>
<comment type="catalytic activity">
    <reaction evidence="9">
        <text>adenosine + H2O + H(+) = inosine + NH4(+)</text>
        <dbReference type="Rhea" id="RHEA:24408"/>
        <dbReference type="ChEBI" id="CHEBI:15377"/>
        <dbReference type="ChEBI" id="CHEBI:15378"/>
        <dbReference type="ChEBI" id="CHEBI:16335"/>
        <dbReference type="ChEBI" id="CHEBI:17596"/>
        <dbReference type="ChEBI" id="CHEBI:28938"/>
        <dbReference type="EC" id="3.5.4.4"/>
    </reaction>
    <physiologicalReaction direction="left-to-right" evidence="9">
        <dbReference type="Rhea" id="RHEA:24409"/>
    </physiologicalReaction>
</comment>
<sequence length="275" mass="30374">MEPFSLTSKEFFTIESWMEQSPGLLAGFSTKNGGISNGDYFGLNFGFHVGDAEKAVCGNRVLFSEKVDFPLTCWIGAEQTHEVYIQKVSKADRGRGANNYHTSFKATDGFYTRDKGTLLTLCFADCVPLYFFDVKAGIIGLAHAGWKGTVAGIGKEMISLFVKNGSSLENISVVIGPSICKKCYIVDRKVIDLAEKILVGVEKKPYNQISEGQYSLDLKETNKLILMSAGIKEDNILPTNLCTSCNSNHFYSHRKDGGNTGRMIAFIGWKEDFHP</sequence>
<reference evidence="13 14" key="1">
    <citation type="journal article" date="2015" name="Stand. Genomic Sci.">
        <title>Genomic Encyclopedia of Bacterial and Archaeal Type Strains, Phase III: the genomes of soil and plant-associated and newly described type strains.</title>
        <authorList>
            <person name="Whitman W.B."/>
            <person name="Woyke T."/>
            <person name="Klenk H.P."/>
            <person name="Zhou Y."/>
            <person name="Lilburn T.G."/>
            <person name="Beck B.J."/>
            <person name="De Vos P."/>
            <person name="Vandamme P."/>
            <person name="Eisen J.A."/>
            <person name="Garrity G."/>
            <person name="Hugenholtz P."/>
            <person name="Kyrpides N.C."/>
        </authorList>
    </citation>
    <scope>NUCLEOTIDE SEQUENCE [LARGE SCALE GENOMIC DNA]</scope>
    <source>
        <strain evidence="13 14">CV53</strain>
    </source>
</reference>
<dbReference type="GO" id="GO:0017061">
    <property type="term" value="F:S-methyl-5-thioadenosine phosphorylase activity"/>
    <property type="evidence" value="ECO:0007669"/>
    <property type="project" value="UniProtKB-EC"/>
</dbReference>
<evidence type="ECO:0000256" key="5">
    <source>
        <dbReference type="ARBA" id="ARBA00022679"/>
    </source>
</evidence>
<comment type="function">
    <text evidence="3">Purine nucleoside enzyme that catalyzes the phosphorolysis of adenosine and inosine nucleosides, yielding D-ribose 1-phosphate and the respective free bases, adenine and hypoxanthine. Also catalyzes the phosphorolysis of S-methyl-5'-thioadenosine into adenine and S-methyl-5-thio-alpha-D-ribose 1-phosphate. Also has adenosine deaminase activity.</text>
</comment>
<protein>
    <recommendedName>
        <fullName evidence="12">Purine nucleoside phosphorylase</fullName>
    </recommendedName>
</protein>
<evidence type="ECO:0000256" key="10">
    <source>
        <dbReference type="ARBA" id="ARBA00048968"/>
    </source>
</evidence>
<dbReference type="Pfam" id="PF02578">
    <property type="entry name" value="Cu-oxidase_4"/>
    <property type="match status" value="1"/>
</dbReference>
<evidence type="ECO:0000256" key="7">
    <source>
        <dbReference type="ARBA" id="ARBA00022801"/>
    </source>
</evidence>
<evidence type="ECO:0000256" key="4">
    <source>
        <dbReference type="ARBA" id="ARBA00007353"/>
    </source>
</evidence>
<dbReference type="GO" id="GO:0005507">
    <property type="term" value="F:copper ion binding"/>
    <property type="evidence" value="ECO:0007669"/>
    <property type="project" value="TreeGrafter"/>
</dbReference>
<proteinExistence type="inferred from homology"/>
<dbReference type="AlphaFoldDB" id="A0A4R2BFD5"/>
<dbReference type="InterPro" id="IPR011324">
    <property type="entry name" value="Cytotoxic_necrot_fac-like_cat"/>
</dbReference>
<dbReference type="Proteomes" id="UP000295689">
    <property type="component" value="Unassembled WGS sequence"/>
</dbReference>
<comment type="similarity">
    <text evidence="4 12">Belongs to the purine nucleoside phosphorylase YfiH/LACC1 family.</text>
</comment>
<comment type="catalytic activity">
    <reaction evidence="11">
        <text>S-methyl-5'-thioadenosine + phosphate = 5-(methylsulfanyl)-alpha-D-ribose 1-phosphate + adenine</text>
        <dbReference type="Rhea" id="RHEA:11852"/>
        <dbReference type="ChEBI" id="CHEBI:16708"/>
        <dbReference type="ChEBI" id="CHEBI:17509"/>
        <dbReference type="ChEBI" id="CHEBI:43474"/>
        <dbReference type="ChEBI" id="CHEBI:58533"/>
        <dbReference type="EC" id="2.4.2.28"/>
    </reaction>
    <physiologicalReaction direction="left-to-right" evidence="11">
        <dbReference type="Rhea" id="RHEA:11853"/>
    </physiologicalReaction>
</comment>
<keyword evidence="6" id="KW-0479">Metal-binding</keyword>
<dbReference type="EMBL" id="SLVV01000005">
    <property type="protein sequence ID" value="TCN25697.1"/>
    <property type="molecule type" value="Genomic_DNA"/>
</dbReference>
<name>A0A4R2BFD5_9BACI</name>
<evidence type="ECO:0000256" key="2">
    <source>
        <dbReference type="ARBA" id="ARBA00001947"/>
    </source>
</evidence>
<evidence type="ECO:0000313" key="14">
    <source>
        <dbReference type="Proteomes" id="UP000295689"/>
    </source>
</evidence>
<evidence type="ECO:0000256" key="8">
    <source>
        <dbReference type="ARBA" id="ARBA00022833"/>
    </source>
</evidence>
<dbReference type="InterPro" id="IPR003730">
    <property type="entry name" value="Cu_polyphenol_OxRdtase"/>
</dbReference>
<evidence type="ECO:0000256" key="11">
    <source>
        <dbReference type="ARBA" id="ARBA00049893"/>
    </source>
</evidence>
<evidence type="ECO:0000256" key="3">
    <source>
        <dbReference type="ARBA" id="ARBA00003215"/>
    </source>
</evidence>
<comment type="cofactor">
    <cofactor evidence="2">
        <name>Zn(2+)</name>
        <dbReference type="ChEBI" id="CHEBI:29105"/>
    </cofactor>
</comment>
<dbReference type="SUPFAM" id="SSF64438">
    <property type="entry name" value="CNF1/YfiH-like putative cysteine hydrolases"/>
    <property type="match status" value="1"/>
</dbReference>
<organism evidence="13 14">
    <name type="scientific">Mesobacillus foraminis</name>
    <dbReference type="NCBI Taxonomy" id="279826"/>
    <lineage>
        <taxon>Bacteria</taxon>
        <taxon>Bacillati</taxon>
        <taxon>Bacillota</taxon>
        <taxon>Bacilli</taxon>
        <taxon>Bacillales</taxon>
        <taxon>Bacillaceae</taxon>
        <taxon>Mesobacillus</taxon>
    </lineage>
</organism>
<evidence type="ECO:0000256" key="9">
    <source>
        <dbReference type="ARBA" id="ARBA00047989"/>
    </source>
</evidence>
<evidence type="ECO:0000313" key="13">
    <source>
        <dbReference type="EMBL" id="TCN25697.1"/>
    </source>
</evidence>
<comment type="caution">
    <text evidence="13">The sequence shown here is derived from an EMBL/GenBank/DDBJ whole genome shotgun (WGS) entry which is preliminary data.</text>
</comment>
<evidence type="ECO:0000256" key="1">
    <source>
        <dbReference type="ARBA" id="ARBA00000553"/>
    </source>
</evidence>
<keyword evidence="8" id="KW-0862">Zinc</keyword>
<evidence type="ECO:0000256" key="12">
    <source>
        <dbReference type="RuleBase" id="RU361274"/>
    </source>
</evidence>
<dbReference type="PANTHER" id="PTHR30616">
    <property type="entry name" value="UNCHARACTERIZED PROTEIN YFIH"/>
    <property type="match status" value="1"/>
</dbReference>
<keyword evidence="7" id="KW-0378">Hydrolase</keyword>
<accession>A0A4R2BFD5</accession>
<dbReference type="PANTHER" id="PTHR30616:SF2">
    <property type="entry name" value="PURINE NUCLEOSIDE PHOSPHORYLASE LACC1"/>
    <property type="match status" value="1"/>
</dbReference>
<comment type="catalytic activity">
    <reaction evidence="1">
        <text>inosine + phosphate = alpha-D-ribose 1-phosphate + hypoxanthine</text>
        <dbReference type="Rhea" id="RHEA:27646"/>
        <dbReference type="ChEBI" id="CHEBI:17368"/>
        <dbReference type="ChEBI" id="CHEBI:17596"/>
        <dbReference type="ChEBI" id="CHEBI:43474"/>
        <dbReference type="ChEBI" id="CHEBI:57720"/>
        <dbReference type="EC" id="2.4.2.1"/>
    </reaction>
    <physiologicalReaction direction="left-to-right" evidence="1">
        <dbReference type="Rhea" id="RHEA:27647"/>
    </physiologicalReaction>
</comment>
<keyword evidence="5" id="KW-0808">Transferase</keyword>
<dbReference type="RefSeq" id="WP_132005708.1">
    <property type="nucleotide sequence ID" value="NZ_JABUHM010000003.1"/>
</dbReference>
<comment type="catalytic activity">
    <reaction evidence="10">
        <text>adenosine + phosphate = alpha-D-ribose 1-phosphate + adenine</text>
        <dbReference type="Rhea" id="RHEA:27642"/>
        <dbReference type="ChEBI" id="CHEBI:16335"/>
        <dbReference type="ChEBI" id="CHEBI:16708"/>
        <dbReference type="ChEBI" id="CHEBI:43474"/>
        <dbReference type="ChEBI" id="CHEBI:57720"/>
        <dbReference type="EC" id="2.4.2.1"/>
    </reaction>
    <physiologicalReaction direction="left-to-right" evidence="10">
        <dbReference type="Rhea" id="RHEA:27643"/>
    </physiologicalReaction>
</comment>
<dbReference type="InterPro" id="IPR038371">
    <property type="entry name" value="Cu_polyphenol_OxRdtase_sf"/>
</dbReference>
<dbReference type="NCBIfam" id="TIGR00726">
    <property type="entry name" value="peptidoglycan editing factor PgeF"/>
    <property type="match status" value="1"/>
</dbReference>
<dbReference type="CDD" id="cd16833">
    <property type="entry name" value="YfiH"/>
    <property type="match status" value="1"/>
</dbReference>